<dbReference type="InterPro" id="IPR051621">
    <property type="entry name" value="T2SS_protein_J"/>
</dbReference>
<keyword evidence="4" id="KW-0997">Cell inner membrane</keyword>
<reference evidence="9 10" key="1">
    <citation type="journal article" date="2015" name="Stand. Genomic Sci.">
        <title>Genomic Encyclopedia of Bacterial and Archaeal Type Strains, Phase III: the genomes of soil and plant-associated and newly described type strains.</title>
        <authorList>
            <person name="Whitman W.B."/>
            <person name="Woyke T."/>
            <person name="Klenk H.P."/>
            <person name="Zhou Y."/>
            <person name="Lilburn T.G."/>
            <person name="Beck B.J."/>
            <person name="De Vos P."/>
            <person name="Vandamme P."/>
            <person name="Eisen J.A."/>
            <person name="Garrity G."/>
            <person name="Hugenholtz P."/>
            <person name="Kyrpides N.C."/>
        </authorList>
    </citation>
    <scope>NUCLEOTIDE SEQUENCE [LARGE SCALE GENOMIC DNA]</scope>
    <source>
        <strain evidence="9 10">ASC-9842</strain>
    </source>
</reference>
<gene>
    <name evidence="9" type="ORF">EV147_4863</name>
</gene>
<evidence type="ECO:0000256" key="1">
    <source>
        <dbReference type="ARBA" id="ARBA00004377"/>
    </source>
</evidence>
<keyword evidence="3" id="KW-0488">Methylation</keyword>
<keyword evidence="2" id="KW-1003">Cell membrane</keyword>
<evidence type="ECO:0000256" key="8">
    <source>
        <dbReference type="SAM" id="Phobius"/>
    </source>
</evidence>
<evidence type="ECO:0000256" key="5">
    <source>
        <dbReference type="ARBA" id="ARBA00022692"/>
    </source>
</evidence>
<dbReference type="NCBIfam" id="TIGR02532">
    <property type="entry name" value="IV_pilin_GFxxxE"/>
    <property type="match status" value="1"/>
</dbReference>
<evidence type="ECO:0000256" key="6">
    <source>
        <dbReference type="ARBA" id="ARBA00022989"/>
    </source>
</evidence>
<evidence type="ECO:0000256" key="7">
    <source>
        <dbReference type="ARBA" id="ARBA00023136"/>
    </source>
</evidence>
<dbReference type="EMBL" id="SGXM01000011">
    <property type="protein sequence ID" value="RZT29662.1"/>
    <property type="molecule type" value="Genomic_DNA"/>
</dbReference>
<keyword evidence="6 8" id="KW-1133">Transmembrane helix</keyword>
<keyword evidence="10" id="KW-1185">Reference proteome</keyword>
<proteinExistence type="predicted"/>
<accession>A0A4Q7RDG5</accession>
<dbReference type="AlphaFoldDB" id="A0A4Q7RDG5"/>
<comment type="caution">
    <text evidence="9">The sequence shown here is derived from an EMBL/GenBank/DDBJ whole genome shotgun (WGS) entry which is preliminary data.</text>
</comment>
<name>A0A4Q7RDG5_9BURK</name>
<feature type="transmembrane region" description="Helical" evidence="8">
    <location>
        <begin position="20"/>
        <end position="41"/>
    </location>
</feature>
<sequence>MCSDRLRSRRGRRGTRGFTLLEMLVAITLLAVMAVIGWRALDSLTRSRERLTDHDARLDALKVLYGQFQSDCEHLAKPAQLDTSPVEISPNQLLLVRDRRDAGQAPTWQVVAYRLDGNTVVRAASRPASTRNEVQNAILNLRQANSPGAQLRPLLADTDQLSARAWVEPVGWLVETGRVRTALRQASGAASAVAAVAAGASDADAGSGEAGTFSNTVGIRAIELNVFARMGDGDASRQFQKVCMTGMS</sequence>
<dbReference type="PANTHER" id="PTHR39583:SF2">
    <property type="entry name" value="TYPE II SECRETION SYSTEM PROTEIN J"/>
    <property type="match status" value="1"/>
</dbReference>
<keyword evidence="7 8" id="KW-0472">Membrane</keyword>
<dbReference type="PROSITE" id="PS00409">
    <property type="entry name" value="PROKAR_NTER_METHYL"/>
    <property type="match status" value="1"/>
</dbReference>
<evidence type="ECO:0000256" key="4">
    <source>
        <dbReference type="ARBA" id="ARBA00022519"/>
    </source>
</evidence>
<evidence type="ECO:0000313" key="9">
    <source>
        <dbReference type="EMBL" id="RZT29662.1"/>
    </source>
</evidence>
<dbReference type="RefSeq" id="WP_130393752.1">
    <property type="nucleotide sequence ID" value="NZ_SGXM01000011.1"/>
</dbReference>
<dbReference type="SUPFAM" id="SSF54523">
    <property type="entry name" value="Pili subunits"/>
    <property type="match status" value="1"/>
</dbReference>
<dbReference type="InterPro" id="IPR045584">
    <property type="entry name" value="Pilin-like"/>
</dbReference>
<dbReference type="GO" id="GO:0015628">
    <property type="term" value="P:protein secretion by the type II secretion system"/>
    <property type="evidence" value="ECO:0007669"/>
    <property type="project" value="TreeGrafter"/>
</dbReference>
<dbReference type="OrthoDB" id="9029037at2"/>
<dbReference type="Pfam" id="PF07963">
    <property type="entry name" value="N_methyl"/>
    <property type="match status" value="1"/>
</dbReference>
<keyword evidence="5 8" id="KW-0812">Transmembrane</keyword>
<evidence type="ECO:0000256" key="3">
    <source>
        <dbReference type="ARBA" id="ARBA00022481"/>
    </source>
</evidence>
<comment type="subcellular location">
    <subcellularLocation>
        <location evidence="1">Cell inner membrane</location>
        <topology evidence="1">Single-pass membrane protein</topology>
    </subcellularLocation>
</comment>
<dbReference type="PANTHER" id="PTHR39583">
    <property type="entry name" value="TYPE II SECRETION SYSTEM PROTEIN J-RELATED"/>
    <property type="match status" value="1"/>
</dbReference>
<evidence type="ECO:0000313" key="10">
    <source>
        <dbReference type="Proteomes" id="UP000291078"/>
    </source>
</evidence>
<dbReference type="GO" id="GO:0005886">
    <property type="term" value="C:plasma membrane"/>
    <property type="evidence" value="ECO:0007669"/>
    <property type="project" value="UniProtKB-SubCell"/>
</dbReference>
<organism evidence="9 10">
    <name type="scientific">Cupriavidus agavae</name>
    <dbReference type="NCBI Taxonomy" id="1001822"/>
    <lineage>
        <taxon>Bacteria</taxon>
        <taxon>Pseudomonadati</taxon>
        <taxon>Pseudomonadota</taxon>
        <taxon>Betaproteobacteria</taxon>
        <taxon>Burkholderiales</taxon>
        <taxon>Burkholderiaceae</taxon>
        <taxon>Cupriavidus</taxon>
    </lineage>
</organism>
<protein>
    <submittedName>
        <fullName evidence="9">Type II secretion system protein J (GspJ)</fullName>
    </submittedName>
</protein>
<dbReference type="Proteomes" id="UP000291078">
    <property type="component" value="Unassembled WGS sequence"/>
</dbReference>
<evidence type="ECO:0000256" key="2">
    <source>
        <dbReference type="ARBA" id="ARBA00022475"/>
    </source>
</evidence>
<dbReference type="InterPro" id="IPR012902">
    <property type="entry name" value="N_methyl_site"/>
</dbReference>